<reference evidence="1 2" key="1">
    <citation type="journal article" date="2021" name="ISME J.">
        <title>Genomic evolution of the class Acidithiobacillia: deep-branching Proteobacteria living in extreme acidic conditions.</title>
        <authorList>
            <person name="Moya-Beltran A."/>
            <person name="Beard S."/>
            <person name="Rojas-Villalobos C."/>
            <person name="Issotta F."/>
            <person name="Gallardo Y."/>
            <person name="Ulloa R."/>
            <person name="Giaveno A."/>
            <person name="Degli Esposti M."/>
            <person name="Johnson D.B."/>
            <person name="Quatrini R."/>
        </authorList>
    </citation>
    <scope>NUCLEOTIDE SEQUENCE [LARGE SCALE GENOMIC DNA]</scope>
    <source>
        <strain evidence="1 2">RW2</strain>
    </source>
</reference>
<comment type="caution">
    <text evidence="1">The sequence shown here is derived from an EMBL/GenBank/DDBJ whole genome shotgun (WGS) entry which is preliminary data.</text>
</comment>
<protein>
    <submittedName>
        <fullName evidence="1">Addiction module protein</fullName>
    </submittedName>
</protein>
<gene>
    <name evidence="1" type="ORF">HAP95_12075</name>
</gene>
<dbReference type="EMBL" id="JAAOMP010000126">
    <property type="protein sequence ID" value="MBU2760875.1"/>
    <property type="molecule type" value="Genomic_DNA"/>
</dbReference>
<dbReference type="Proteomes" id="UP000755654">
    <property type="component" value="Unassembled WGS sequence"/>
</dbReference>
<sequence length="76" mass="8840">MNIEGIKMNSELRELPVEERIKLVEELWDSIASDQKTLPLTEEQKAELDRRLEAYKADGNRGRLASESISEIRRKL</sequence>
<name>A0ABS6A2K9_9PROT</name>
<evidence type="ECO:0000313" key="1">
    <source>
        <dbReference type="EMBL" id="MBU2760875.1"/>
    </source>
</evidence>
<proteinExistence type="predicted"/>
<dbReference type="NCBIfam" id="TIGR02574">
    <property type="entry name" value="stabl_TIGR02574"/>
    <property type="match status" value="1"/>
</dbReference>
<dbReference type="Pfam" id="PF09720">
    <property type="entry name" value="Unstab_antitox"/>
    <property type="match status" value="1"/>
</dbReference>
<keyword evidence="2" id="KW-1185">Reference proteome</keyword>
<accession>A0ABS6A2K9</accession>
<evidence type="ECO:0000313" key="2">
    <source>
        <dbReference type="Proteomes" id="UP000755654"/>
    </source>
</evidence>
<dbReference type="InterPro" id="IPR013406">
    <property type="entry name" value="CHP02574_addiction_mod"/>
</dbReference>
<organism evidence="1 2">
    <name type="scientific">Acidithiobacillus sulfurivorans</name>
    <dbReference type="NCBI Taxonomy" id="1958756"/>
    <lineage>
        <taxon>Bacteria</taxon>
        <taxon>Pseudomonadati</taxon>
        <taxon>Pseudomonadota</taxon>
        <taxon>Acidithiobacillia</taxon>
        <taxon>Acidithiobacillales</taxon>
        <taxon>Acidithiobacillaceae</taxon>
        <taxon>Acidithiobacillus</taxon>
    </lineage>
</organism>